<evidence type="ECO:0000313" key="11">
    <source>
        <dbReference type="Proteomes" id="UP001214094"/>
    </source>
</evidence>
<evidence type="ECO:0000256" key="2">
    <source>
        <dbReference type="ARBA" id="ARBA00022475"/>
    </source>
</evidence>
<dbReference type="PANTHER" id="PTHR33362:SF5">
    <property type="entry name" value="C4-DICARBOXYLATE TRAP TRANSPORTER LARGE PERMEASE PROTEIN DCTM"/>
    <property type="match status" value="1"/>
</dbReference>
<feature type="transmembrane region" description="Helical" evidence="8">
    <location>
        <begin position="408"/>
        <end position="434"/>
    </location>
</feature>
<dbReference type="EMBL" id="CP121310">
    <property type="protein sequence ID" value="WFP94456.1"/>
    <property type="molecule type" value="Genomic_DNA"/>
</dbReference>
<evidence type="ECO:0000256" key="3">
    <source>
        <dbReference type="ARBA" id="ARBA00022519"/>
    </source>
</evidence>
<dbReference type="PIRSF" id="PIRSF006066">
    <property type="entry name" value="HI0050"/>
    <property type="match status" value="1"/>
</dbReference>
<evidence type="ECO:0000313" key="10">
    <source>
        <dbReference type="EMBL" id="WFP94456.1"/>
    </source>
</evidence>
<feature type="transmembrane region" description="Helical" evidence="8">
    <location>
        <begin position="357"/>
        <end position="374"/>
    </location>
</feature>
<dbReference type="GeneID" id="29523491"/>
<geneLocation type="plasmid" evidence="10 11">
    <name>unnamedB</name>
</geneLocation>
<comment type="function">
    <text evidence="7">Part of the tripartite ATP-independent periplasmic (TRAP) transport system.</text>
</comment>
<dbReference type="InterPro" id="IPR004681">
    <property type="entry name" value="TRAP_DctM"/>
</dbReference>
<feature type="transmembrane region" description="Helical" evidence="8">
    <location>
        <begin position="381"/>
        <end position="402"/>
    </location>
</feature>
<dbReference type="RefSeq" id="WP_034798150.1">
    <property type="nucleotide sequence ID" value="NZ_CP015882.1"/>
</dbReference>
<keyword evidence="3 7" id="KW-0997">Cell inner membrane</keyword>
<evidence type="ECO:0000259" key="9">
    <source>
        <dbReference type="Pfam" id="PF06808"/>
    </source>
</evidence>
<evidence type="ECO:0000256" key="4">
    <source>
        <dbReference type="ARBA" id="ARBA00022692"/>
    </source>
</evidence>
<keyword evidence="7" id="KW-0813">Transport</keyword>
<feature type="transmembrane region" description="Helical" evidence="8">
    <location>
        <begin position="97"/>
        <end position="119"/>
    </location>
</feature>
<reference evidence="10 11" key="1">
    <citation type="submission" date="2023-03" db="EMBL/GenBank/DDBJ databases">
        <title>Comparative genome and transcriptome analysis combination mining strategies for increasing vitamin B12 production of Ensifer adhaerens strain.</title>
        <authorList>
            <person name="Yongheng L."/>
        </authorList>
    </citation>
    <scope>NUCLEOTIDE SEQUENCE [LARGE SCALE GENOMIC DNA]</scope>
    <source>
        <strain evidence="10 11">Casida A-T305</strain>
        <plasmid evidence="10 11">unnamedB</plasmid>
    </source>
</reference>
<feature type="transmembrane region" description="Helical" evidence="8">
    <location>
        <begin position="248"/>
        <end position="280"/>
    </location>
</feature>
<feature type="transmembrane region" description="Helical" evidence="8">
    <location>
        <begin position="61"/>
        <end position="85"/>
    </location>
</feature>
<feature type="transmembrane region" description="Helical" evidence="8">
    <location>
        <begin position="324"/>
        <end position="345"/>
    </location>
</feature>
<organism evidence="10 11">
    <name type="scientific">Ensifer adhaerens</name>
    <name type="common">Sinorhizobium morelense</name>
    <dbReference type="NCBI Taxonomy" id="106592"/>
    <lineage>
        <taxon>Bacteria</taxon>
        <taxon>Pseudomonadati</taxon>
        <taxon>Pseudomonadota</taxon>
        <taxon>Alphaproteobacteria</taxon>
        <taxon>Hyphomicrobiales</taxon>
        <taxon>Rhizobiaceae</taxon>
        <taxon>Sinorhizobium/Ensifer group</taxon>
        <taxon>Ensifer</taxon>
    </lineage>
</organism>
<name>A0ABY8HQS2_ENSAD</name>
<dbReference type="PANTHER" id="PTHR33362">
    <property type="entry name" value="SIALIC ACID TRAP TRANSPORTER PERMEASE PROTEIN SIAT-RELATED"/>
    <property type="match status" value="1"/>
</dbReference>
<feature type="transmembrane region" description="Helical" evidence="8">
    <location>
        <begin position="455"/>
        <end position="479"/>
    </location>
</feature>
<evidence type="ECO:0000256" key="1">
    <source>
        <dbReference type="ARBA" id="ARBA00004429"/>
    </source>
</evidence>
<evidence type="ECO:0000256" key="7">
    <source>
        <dbReference type="RuleBase" id="RU369079"/>
    </source>
</evidence>
<protein>
    <submittedName>
        <fullName evidence="10">TRAP transporter large permease</fullName>
    </submittedName>
</protein>
<dbReference type="InterPro" id="IPR010656">
    <property type="entry name" value="DctM"/>
</dbReference>
<dbReference type="PRINTS" id="PR00173">
    <property type="entry name" value="EDTRNSPORT"/>
</dbReference>
<keyword evidence="4 8" id="KW-0812">Transmembrane</keyword>
<feature type="domain" description="TRAP C4-dicarboxylate transport system permease DctM subunit" evidence="9">
    <location>
        <begin position="11"/>
        <end position="470"/>
    </location>
</feature>
<proteinExistence type="predicted"/>
<feature type="transmembrane region" description="Helical" evidence="8">
    <location>
        <begin position="292"/>
        <end position="312"/>
    </location>
</feature>
<dbReference type="Pfam" id="PF06808">
    <property type="entry name" value="DctM"/>
    <property type="match status" value="1"/>
</dbReference>
<comment type="subcellular location">
    <subcellularLocation>
        <location evidence="1 7">Cell inner membrane</location>
        <topology evidence="1 7">Multi-pass membrane protein</topology>
    </subcellularLocation>
</comment>
<keyword evidence="10" id="KW-0614">Plasmid</keyword>
<keyword evidence="5 8" id="KW-1133">Transmembrane helix</keyword>
<keyword evidence="11" id="KW-1185">Reference proteome</keyword>
<sequence length="480" mass="49476">MSGFAIAFVGFAAMLLLIAIRMPIALAMLAVGAAGYAYLSGPHALVYYLQTNTYSQFASYTLSVIPLFILMGALAEQSGIAATLFRVAERGFGRFKGGMPMAVIAACTGFGAICGSSVATTATFGRAALPELRRARVDVGLGTGTIAAGGTLGILIPPSVILVIYAITAEQNIAKLFQAALVPGLLAAAFYLIAIAVVVRRKPDLAPPVTATEAVRTPRPFWARPVGLIIFAGGAIGWLLGSLGTVGGVLLAIFGLLLLAADFAIVPAAAVAVTVVGGIYGEVFTPTEGAAVGAAVTLLVGLLQRTLSLGALKNALLQTAETSGMIFLILLGAEVFGAFLALTQMPATLASMVGQSGLPPYVVICGMLVTYLVLGAVMDELAMILLTLPVFIPIILTLDLGMPTEDVAIWFGILVLIVVGIGLSAPPIGLNVFIINKLATDVPIVETYRGVMPFVIADLIRLVIITLSPGVALALVRLLN</sequence>
<keyword evidence="6 8" id="KW-0472">Membrane</keyword>
<evidence type="ECO:0000256" key="6">
    <source>
        <dbReference type="ARBA" id="ARBA00023136"/>
    </source>
</evidence>
<dbReference type="Proteomes" id="UP001214094">
    <property type="component" value="Plasmid unnamedB"/>
</dbReference>
<evidence type="ECO:0000256" key="8">
    <source>
        <dbReference type="SAM" id="Phobius"/>
    </source>
</evidence>
<feature type="transmembrane region" description="Helical" evidence="8">
    <location>
        <begin position="179"/>
        <end position="201"/>
    </location>
</feature>
<accession>A0ABY8HQS2</accession>
<gene>
    <name evidence="10" type="ORF">P4B07_32120</name>
</gene>
<keyword evidence="2" id="KW-1003">Cell membrane</keyword>
<evidence type="ECO:0000256" key="5">
    <source>
        <dbReference type="ARBA" id="ARBA00022989"/>
    </source>
</evidence>
<feature type="transmembrane region" description="Helical" evidence="8">
    <location>
        <begin position="139"/>
        <end position="167"/>
    </location>
</feature>
<feature type="transmembrane region" description="Helical" evidence="8">
    <location>
        <begin position="221"/>
        <end position="241"/>
    </location>
</feature>